<keyword evidence="9 14" id="KW-0540">Nuclease</keyword>
<evidence type="ECO:0000256" key="4">
    <source>
        <dbReference type="ARBA" id="ARBA00004496"/>
    </source>
</evidence>
<organism evidence="17 18">
    <name type="scientific">Parachlamydia acanthamoebae (strain UV7)</name>
    <dbReference type="NCBI Taxonomy" id="765952"/>
    <lineage>
        <taxon>Bacteria</taxon>
        <taxon>Pseudomonadati</taxon>
        <taxon>Chlamydiota</taxon>
        <taxon>Chlamydiia</taxon>
        <taxon>Parachlamydiales</taxon>
        <taxon>Parachlamydiaceae</taxon>
        <taxon>Parachlamydia</taxon>
    </lineage>
</organism>
<dbReference type="STRING" id="765952.PUV_18230"/>
<feature type="binding site" evidence="14 15">
    <location>
        <position position="236"/>
    </location>
    <ligand>
        <name>a divalent metal cation</name>
        <dbReference type="ChEBI" id="CHEBI:60240"/>
    </ligand>
</feature>
<evidence type="ECO:0000256" key="9">
    <source>
        <dbReference type="ARBA" id="ARBA00022722"/>
    </source>
</evidence>
<dbReference type="PIRSF" id="PIRSF037748">
    <property type="entry name" value="RnhC"/>
    <property type="match status" value="1"/>
</dbReference>
<keyword evidence="18" id="KW-1185">Reference proteome</keyword>
<dbReference type="CDD" id="cd14796">
    <property type="entry name" value="RNAse_HIII_N"/>
    <property type="match status" value="1"/>
</dbReference>
<dbReference type="GO" id="GO:0004523">
    <property type="term" value="F:RNA-DNA hybrid ribonuclease activity"/>
    <property type="evidence" value="ECO:0007669"/>
    <property type="project" value="UniProtKB-UniRule"/>
</dbReference>
<evidence type="ECO:0000256" key="13">
    <source>
        <dbReference type="ARBA" id="ARBA00022842"/>
    </source>
</evidence>
<sequence length="335" mass="37855">MLHPAGILVRFHMKAKWRFCILAENLILFWHMQDKSNPNTFVAAIDLSLAKQLQNDLIEQGFTLSTPPYTLFSAKKKGISCTLYQSGKLTVQGKDKDTFIEFYLEPHILKSCAYTYPEQTHTTQENLLGRIGIDESGKGDFFGPLCIAGVFAEGQDILRLKALGVRDSKTITDKDILKISAKIRESFTYHIVRINPLKYNELYGKFLNLNRLLAWGHATTIENLVEKTQCQDVVIDQFAAEHIVITALSRKKLKVNLTQRHRAEEDVVVAAASILARAAFLEGLEKLSREFELPLPKGASAKTIEIGRQFARQYGKEALEKVCKLHFKTLDSILT</sequence>
<dbReference type="HAMAP" id="MF_00053">
    <property type="entry name" value="RNase_HIII"/>
    <property type="match status" value="1"/>
</dbReference>
<name>F8L0M3_PARAV</name>
<evidence type="ECO:0000256" key="14">
    <source>
        <dbReference type="HAMAP-Rule" id="MF_00053"/>
    </source>
</evidence>
<dbReference type="InterPro" id="IPR036397">
    <property type="entry name" value="RNaseH_sf"/>
</dbReference>
<dbReference type="PANTHER" id="PTHR10954:SF23">
    <property type="entry name" value="RIBONUCLEASE"/>
    <property type="match status" value="1"/>
</dbReference>
<dbReference type="EMBL" id="FR872580">
    <property type="protein sequence ID" value="CCB86773.1"/>
    <property type="molecule type" value="Genomic_DNA"/>
</dbReference>
<dbReference type="GO" id="GO:0006298">
    <property type="term" value="P:mismatch repair"/>
    <property type="evidence" value="ECO:0007669"/>
    <property type="project" value="TreeGrafter"/>
</dbReference>
<evidence type="ECO:0000256" key="11">
    <source>
        <dbReference type="ARBA" id="ARBA00022759"/>
    </source>
</evidence>
<keyword evidence="8 14" id="KW-0963">Cytoplasm</keyword>
<protein>
    <recommendedName>
        <fullName evidence="7 14">Ribonuclease HIII</fullName>
        <shortName evidence="14">RNase HIII</shortName>
        <ecNumber evidence="6 14">3.1.26.4</ecNumber>
    </recommendedName>
</protein>
<evidence type="ECO:0000256" key="7">
    <source>
        <dbReference type="ARBA" id="ARBA00021407"/>
    </source>
</evidence>
<dbReference type="eggNOG" id="COG1039">
    <property type="taxonomic scope" value="Bacteria"/>
</dbReference>
<comment type="function">
    <text evidence="3 14">Endonuclease that specifically degrades the RNA of RNA-DNA hybrids.</text>
</comment>
<dbReference type="AlphaFoldDB" id="F8L0M3"/>
<dbReference type="GO" id="GO:0005737">
    <property type="term" value="C:cytoplasm"/>
    <property type="evidence" value="ECO:0007669"/>
    <property type="project" value="UniProtKB-SubCell"/>
</dbReference>
<comment type="cofactor">
    <cofactor evidence="14 15">
        <name>Mn(2+)</name>
        <dbReference type="ChEBI" id="CHEBI:29035"/>
    </cofactor>
    <cofactor evidence="14 15">
        <name>Mg(2+)</name>
        <dbReference type="ChEBI" id="CHEBI:18420"/>
    </cofactor>
    <text evidence="14 15">Manganese or magnesium. Binds 1 divalent metal ion per monomer in the absence of substrate. May bind a second metal ion after substrate binding.</text>
</comment>
<dbReference type="EC" id="3.1.26.4" evidence="6 14"/>
<dbReference type="GO" id="GO:0043137">
    <property type="term" value="P:DNA replication, removal of RNA primer"/>
    <property type="evidence" value="ECO:0007669"/>
    <property type="project" value="TreeGrafter"/>
</dbReference>
<gene>
    <name evidence="14 17" type="primary">rnhC</name>
    <name evidence="17" type="ordered locus">PUV_18230</name>
</gene>
<evidence type="ECO:0000256" key="15">
    <source>
        <dbReference type="PROSITE-ProRule" id="PRU01319"/>
    </source>
</evidence>
<dbReference type="KEGG" id="puv:PUV_18230"/>
<evidence type="ECO:0000256" key="5">
    <source>
        <dbReference type="ARBA" id="ARBA00008378"/>
    </source>
</evidence>
<evidence type="ECO:0000256" key="12">
    <source>
        <dbReference type="ARBA" id="ARBA00022801"/>
    </source>
</evidence>
<keyword evidence="12 14" id="KW-0378">Hydrolase</keyword>
<dbReference type="Proteomes" id="UP000000495">
    <property type="component" value="Chromosome"/>
</dbReference>
<comment type="catalytic activity">
    <reaction evidence="1 14 15">
        <text>Endonucleolytic cleavage to 5'-phosphomonoester.</text>
        <dbReference type="EC" id="3.1.26.4"/>
    </reaction>
</comment>
<dbReference type="GO" id="GO:0032299">
    <property type="term" value="C:ribonuclease H2 complex"/>
    <property type="evidence" value="ECO:0007669"/>
    <property type="project" value="TreeGrafter"/>
</dbReference>
<dbReference type="HOGENOM" id="CLU_059546_0_0_0"/>
<dbReference type="InterPro" id="IPR024567">
    <property type="entry name" value="RNase_HII/HIII_dom"/>
</dbReference>
<dbReference type="InterPro" id="IPR012337">
    <property type="entry name" value="RNaseH-like_sf"/>
</dbReference>
<comment type="subcellular location">
    <subcellularLocation>
        <location evidence="4 14">Cytoplasm</location>
    </subcellularLocation>
</comment>
<feature type="binding site" evidence="14 15">
    <location>
        <position position="134"/>
    </location>
    <ligand>
        <name>a divalent metal cation</name>
        <dbReference type="ChEBI" id="CHEBI:60240"/>
    </ligand>
</feature>
<keyword evidence="11 14" id="KW-0255">Endonuclease</keyword>
<evidence type="ECO:0000256" key="1">
    <source>
        <dbReference type="ARBA" id="ARBA00000077"/>
    </source>
</evidence>
<dbReference type="PANTHER" id="PTHR10954">
    <property type="entry name" value="RIBONUCLEASE H2 SUBUNIT A"/>
    <property type="match status" value="1"/>
</dbReference>
<accession>F8L0M3</accession>
<evidence type="ECO:0000256" key="2">
    <source>
        <dbReference type="ARBA" id="ARBA00001946"/>
    </source>
</evidence>
<evidence type="ECO:0000256" key="3">
    <source>
        <dbReference type="ARBA" id="ARBA00004065"/>
    </source>
</evidence>
<keyword evidence="10 14" id="KW-0479">Metal-binding</keyword>
<comment type="cofactor">
    <cofactor evidence="2">
        <name>Mg(2+)</name>
        <dbReference type="ChEBI" id="CHEBI:18420"/>
    </cofactor>
</comment>
<dbReference type="NCBIfam" id="TIGR00716">
    <property type="entry name" value="rnhC"/>
    <property type="match status" value="1"/>
</dbReference>
<dbReference type="Gene3D" id="3.30.310.10">
    <property type="entry name" value="TATA-Binding Protein"/>
    <property type="match status" value="1"/>
</dbReference>
<proteinExistence type="inferred from homology"/>
<evidence type="ECO:0000256" key="6">
    <source>
        <dbReference type="ARBA" id="ARBA00012180"/>
    </source>
</evidence>
<dbReference type="InterPro" id="IPR001352">
    <property type="entry name" value="RNase_HII/HIII"/>
</dbReference>
<dbReference type="Gene3D" id="3.30.420.10">
    <property type="entry name" value="Ribonuclease H-like superfamily/Ribonuclease H"/>
    <property type="match status" value="1"/>
</dbReference>
<evidence type="ECO:0000313" key="18">
    <source>
        <dbReference type="Proteomes" id="UP000000495"/>
    </source>
</evidence>
<dbReference type="InterPro" id="IPR024568">
    <property type="entry name" value="RNase_HIII_N"/>
</dbReference>
<keyword evidence="13 14" id="KW-0460">Magnesium</keyword>
<dbReference type="InterPro" id="IPR012295">
    <property type="entry name" value="TBP_dom_sf"/>
</dbReference>
<dbReference type="PROSITE" id="PS51975">
    <property type="entry name" value="RNASE_H_2"/>
    <property type="match status" value="1"/>
</dbReference>
<dbReference type="CDD" id="cd06590">
    <property type="entry name" value="RNase_HII_bacteria_HIII_like"/>
    <property type="match status" value="1"/>
</dbReference>
<evidence type="ECO:0000256" key="8">
    <source>
        <dbReference type="ARBA" id="ARBA00022490"/>
    </source>
</evidence>
<evidence type="ECO:0000313" key="17">
    <source>
        <dbReference type="EMBL" id="CCB86773.1"/>
    </source>
</evidence>
<dbReference type="InterPro" id="IPR004641">
    <property type="entry name" value="RNase_HIII"/>
</dbReference>
<evidence type="ECO:0000259" key="16">
    <source>
        <dbReference type="PROSITE" id="PS51975"/>
    </source>
</evidence>
<feature type="binding site" evidence="14 15">
    <location>
        <position position="135"/>
    </location>
    <ligand>
        <name>a divalent metal cation</name>
        <dbReference type="ChEBI" id="CHEBI:60240"/>
    </ligand>
</feature>
<dbReference type="GO" id="GO:0003723">
    <property type="term" value="F:RNA binding"/>
    <property type="evidence" value="ECO:0007669"/>
    <property type="project" value="UniProtKB-UniRule"/>
</dbReference>
<dbReference type="GO" id="GO:0000287">
    <property type="term" value="F:magnesium ion binding"/>
    <property type="evidence" value="ECO:0007669"/>
    <property type="project" value="UniProtKB-UniRule"/>
</dbReference>
<dbReference type="Pfam" id="PF11858">
    <property type="entry name" value="DUF3378"/>
    <property type="match status" value="1"/>
</dbReference>
<dbReference type="SUPFAM" id="SSF53098">
    <property type="entry name" value="Ribonuclease H-like"/>
    <property type="match status" value="1"/>
</dbReference>
<evidence type="ECO:0000256" key="10">
    <source>
        <dbReference type="ARBA" id="ARBA00022723"/>
    </source>
</evidence>
<feature type="domain" description="RNase H type-2" evidence="16">
    <location>
        <begin position="128"/>
        <end position="335"/>
    </location>
</feature>
<dbReference type="Pfam" id="PF01351">
    <property type="entry name" value="RNase_HII"/>
    <property type="match status" value="1"/>
</dbReference>
<reference evidence="17 18" key="1">
    <citation type="journal article" date="2011" name="Mol. Biol. Evol.">
        <title>Unity in variety--the pan-genome of the Chlamydiae.</title>
        <authorList>
            <person name="Collingro A."/>
            <person name="Tischler P."/>
            <person name="Weinmaier T."/>
            <person name="Penz T."/>
            <person name="Heinz E."/>
            <person name="Brunham R.C."/>
            <person name="Read T.D."/>
            <person name="Bavoil P.M."/>
            <person name="Sachse K."/>
            <person name="Kahane S."/>
            <person name="Friedman M.G."/>
            <person name="Rattei T."/>
            <person name="Myers G.S."/>
            <person name="Horn M."/>
        </authorList>
    </citation>
    <scope>NUCLEOTIDE SEQUENCE [LARGE SCALE GENOMIC DNA]</scope>
    <source>
        <strain evidence="18">UV7</strain>
    </source>
</reference>
<comment type="similarity">
    <text evidence="5 14">Belongs to the RNase HII family. RnhC subfamily.</text>
</comment>